<dbReference type="GO" id="GO:0016787">
    <property type="term" value="F:hydrolase activity"/>
    <property type="evidence" value="ECO:0007669"/>
    <property type="project" value="UniProtKB-KW"/>
</dbReference>
<sequence>VSHITGIPHSPTGQALVERAHQTLKRMLLQQKGGIELETPAIRLARALFMLNFLNCSETEPDPPVLRHFHNSSRAKVKEHPLVLIKEPDSLRITSPFPLI</sequence>
<dbReference type="PROSITE" id="PS50994">
    <property type="entry name" value="INTEGRASE"/>
    <property type="match status" value="1"/>
</dbReference>
<evidence type="ECO:0000256" key="4">
    <source>
        <dbReference type="ARBA" id="ARBA00022759"/>
    </source>
</evidence>
<comment type="caution">
    <text evidence="8">The sequence shown here is derived from an EMBL/GenBank/DDBJ whole genome shotgun (WGS) entry which is preliminary data.</text>
</comment>
<dbReference type="PANTHER" id="PTHR41694">
    <property type="entry name" value="ENDOGENOUS RETROVIRUS GROUP K MEMBER POL PROTEIN"/>
    <property type="match status" value="1"/>
</dbReference>
<evidence type="ECO:0000256" key="6">
    <source>
        <dbReference type="ARBA" id="ARBA00022918"/>
    </source>
</evidence>
<evidence type="ECO:0000256" key="5">
    <source>
        <dbReference type="ARBA" id="ARBA00022801"/>
    </source>
</evidence>
<gene>
    <name evidence="8" type="primary">Iap_1</name>
    <name evidence="8" type="ORF">MYIHEB_R15162</name>
</gene>
<dbReference type="SUPFAM" id="SSF53098">
    <property type="entry name" value="Ribonuclease H-like"/>
    <property type="match status" value="1"/>
</dbReference>
<evidence type="ECO:0000256" key="1">
    <source>
        <dbReference type="ARBA" id="ARBA00022679"/>
    </source>
</evidence>
<dbReference type="Gene3D" id="3.30.420.10">
    <property type="entry name" value="Ribonuclease H-like superfamily/Ribonuclease H"/>
    <property type="match status" value="1"/>
</dbReference>
<evidence type="ECO:0000256" key="2">
    <source>
        <dbReference type="ARBA" id="ARBA00022695"/>
    </source>
</evidence>
<accession>A0A7K9ING6</accession>
<reference evidence="8 9" key="1">
    <citation type="submission" date="2019-09" db="EMBL/GenBank/DDBJ databases">
        <title>Bird 10,000 Genomes (B10K) Project - Family phase.</title>
        <authorList>
            <person name="Zhang G."/>
        </authorList>
    </citation>
    <scope>NUCLEOTIDE SEQUENCE [LARGE SCALE GENOMIC DNA]</scope>
    <source>
        <strain evidence="8">B10K-DU-001-33</strain>
        <tissue evidence="8">Muscle</tissue>
    </source>
</reference>
<keyword evidence="3" id="KW-0540">Nuclease</keyword>
<dbReference type="InterPro" id="IPR001584">
    <property type="entry name" value="Integrase_cat-core"/>
</dbReference>
<keyword evidence="5" id="KW-0378">Hydrolase</keyword>
<dbReference type="AlphaFoldDB" id="A0A7K9ING6"/>
<evidence type="ECO:0000256" key="3">
    <source>
        <dbReference type="ARBA" id="ARBA00022722"/>
    </source>
</evidence>
<keyword evidence="9" id="KW-1185">Reference proteome</keyword>
<dbReference type="InterPro" id="IPR012337">
    <property type="entry name" value="RNaseH-like_sf"/>
</dbReference>
<keyword evidence="4" id="KW-0255">Endonuclease</keyword>
<evidence type="ECO:0000313" key="8">
    <source>
        <dbReference type="EMBL" id="NXH27589.1"/>
    </source>
</evidence>
<dbReference type="GO" id="GO:0035613">
    <property type="term" value="F:RNA stem-loop binding"/>
    <property type="evidence" value="ECO:0007669"/>
    <property type="project" value="TreeGrafter"/>
</dbReference>
<dbReference type="GO" id="GO:0015074">
    <property type="term" value="P:DNA integration"/>
    <property type="evidence" value="ECO:0007669"/>
    <property type="project" value="InterPro"/>
</dbReference>
<feature type="domain" description="Integrase catalytic" evidence="7">
    <location>
        <begin position="1"/>
        <end position="72"/>
    </location>
</feature>
<dbReference type="PANTHER" id="PTHR41694:SF3">
    <property type="entry name" value="RNA-DIRECTED DNA POLYMERASE-RELATED"/>
    <property type="match status" value="1"/>
</dbReference>
<keyword evidence="2" id="KW-0548">Nucleotidyltransferase</keyword>
<name>A0A7K9ING6_9CORV</name>
<proteinExistence type="predicted"/>
<protein>
    <submittedName>
        <fullName evidence="8">IGEB protein</fullName>
    </submittedName>
</protein>
<dbReference type="EMBL" id="VWZQ01004121">
    <property type="protein sequence ID" value="NXH27589.1"/>
    <property type="molecule type" value="Genomic_DNA"/>
</dbReference>
<organism evidence="8 9">
    <name type="scientific">Myiagra hebetior</name>
    <dbReference type="NCBI Taxonomy" id="381031"/>
    <lineage>
        <taxon>Eukaryota</taxon>
        <taxon>Metazoa</taxon>
        <taxon>Chordata</taxon>
        <taxon>Craniata</taxon>
        <taxon>Vertebrata</taxon>
        <taxon>Euteleostomi</taxon>
        <taxon>Archelosauria</taxon>
        <taxon>Archosauria</taxon>
        <taxon>Dinosauria</taxon>
        <taxon>Saurischia</taxon>
        <taxon>Theropoda</taxon>
        <taxon>Coelurosauria</taxon>
        <taxon>Aves</taxon>
        <taxon>Neognathae</taxon>
        <taxon>Neoaves</taxon>
        <taxon>Telluraves</taxon>
        <taxon>Australaves</taxon>
        <taxon>Passeriformes</taxon>
        <taxon>Corvoidea</taxon>
        <taxon>Monarchidae</taxon>
        <taxon>Myiagra</taxon>
    </lineage>
</organism>
<feature type="non-terminal residue" evidence="8">
    <location>
        <position position="100"/>
    </location>
</feature>
<dbReference type="GO" id="GO:0004519">
    <property type="term" value="F:endonuclease activity"/>
    <property type="evidence" value="ECO:0007669"/>
    <property type="project" value="UniProtKB-KW"/>
</dbReference>
<keyword evidence="6" id="KW-0695">RNA-directed DNA polymerase</keyword>
<evidence type="ECO:0000259" key="7">
    <source>
        <dbReference type="PROSITE" id="PS50994"/>
    </source>
</evidence>
<feature type="non-terminal residue" evidence="8">
    <location>
        <position position="1"/>
    </location>
</feature>
<dbReference type="Proteomes" id="UP000534930">
    <property type="component" value="Unassembled WGS sequence"/>
</dbReference>
<dbReference type="GO" id="GO:0003964">
    <property type="term" value="F:RNA-directed DNA polymerase activity"/>
    <property type="evidence" value="ECO:0007669"/>
    <property type="project" value="UniProtKB-KW"/>
</dbReference>
<evidence type="ECO:0000313" key="9">
    <source>
        <dbReference type="Proteomes" id="UP000534930"/>
    </source>
</evidence>
<keyword evidence="1" id="KW-0808">Transferase</keyword>
<dbReference type="InterPro" id="IPR036397">
    <property type="entry name" value="RNaseH_sf"/>
</dbReference>